<reference evidence="5 6" key="1">
    <citation type="submission" date="2018-03" db="EMBL/GenBank/DDBJ databases">
        <title>Genomic Encyclopedia of Archaeal and Bacterial Type Strains, Phase II (KMG-II): from individual species to whole genera.</title>
        <authorList>
            <person name="Goeker M."/>
        </authorList>
    </citation>
    <scope>NUCLEOTIDE SEQUENCE [LARGE SCALE GENOMIC DNA]</scope>
    <source>
        <strain evidence="5 6">DSM 43146</strain>
    </source>
</reference>
<comment type="caution">
    <text evidence="5">The sequence shown here is derived from an EMBL/GenBank/DDBJ whole genome shotgun (WGS) entry which is preliminary data.</text>
</comment>
<evidence type="ECO:0000313" key="6">
    <source>
        <dbReference type="Proteomes" id="UP000239415"/>
    </source>
</evidence>
<evidence type="ECO:0000256" key="1">
    <source>
        <dbReference type="ARBA" id="ARBA00004401"/>
    </source>
</evidence>
<dbReference type="EMBL" id="PVMZ01000026">
    <property type="protein sequence ID" value="PRX12963.1"/>
    <property type="molecule type" value="Genomic_DNA"/>
</dbReference>
<dbReference type="GO" id="GO:0006465">
    <property type="term" value="P:signal peptide processing"/>
    <property type="evidence" value="ECO:0007669"/>
    <property type="project" value="InterPro"/>
</dbReference>
<comment type="catalytic activity">
    <reaction evidence="3">
        <text>Cleavage of hydrophobic, N-terminal signal or leader sequences from secreted and periplasmic proteins.</text>
        <dbReference type="EC" id="3.4.21.89"/>
    </reaction>
</comment>
<feature type="transmembrane region" description="Helical" evidence="3">
    <location>
        <begin position="65"/>
        <end position="85"/>
    </location>
</feature>
<dbReference type="PANTHER" id="PTHR43390:SF1">
    <property type="entry name" value="CHLOROPLAST PROCESSING PEPTIDASE"/>
    <property type="match status" value="1"/>
</dbReference>
<dbReference type="InterPro" id="IPR019533">
    <property type="entry name" value="Peptidase_S26"/>
</dbReference>
<dbReference type="SUPFAM" id="SSF51306">
    <property type="entry name" value="LexA/Signal peptidase"/>
    <property type="match status" value="1"/>
</dbReference>
<dbReference type="RefSeq" id="WP_106329256.1">
    <property type="nucleotide sequence ID" value="NZ_BOMO01000151.1"/>
</dbReference>
<keyword evidence="3" id="KW-0472">Membrane</keyword>
<keyword evidence="3" id="KW-0812">Transmembrane</keyword>
<dbReference type="EC" id="3.4.21.89" evidence="3"/>
<dbReference type="GO" id="GO:0004252">
    <property type="term" value="F:serine-type endopeptidase activity"/>
    <property type="evidence" value="ECO:0007669"/>
    <property type="project" value="InterPro"/>
</dbReference>
<keyword evidence="6" id="KW-1185">Reference proteome</keyword>
<proteinExistence type="inferred from homology"/>
<dbReference type="PRINTS" id="PR00727">
    <property type="entry name" value="LEADERPTASE"/>
</dbReference>
<evidence type="ECO:0000256" key="3">
    <source>
        <dbReference type="RuleBase" id="RU362042"/>
    </source>
</evidence>
<keyword evidence="3" id="KW-1133">Transmembrane helix</keyword>
<evidence type="ECO:0000256" key="2">
    <source>
        <dbReference type="ARBA" id="ARBA00009370"/>
    </source>
</evidence>
<sequence>MRRTAYRVLLLAVRGRRERGGPWGEAVLAEFDHVTSTGAALRWASGGLRVAFRERYSSHPARYRLAAMALATLAAVPFLVTVHYVPSHGMEPTIAVTSRHVLDQVAFRVTGIDHGDIVAFPVPDGPDDFQTLRRVIGLPGDRIECSEGRVLRDGAALDEPYLPSDAQVIGTECAAVTVPDGAIYVLGDNRDVAQDSRHWGVISENKVTGRVIV</sequence>
<accession>A0A2T0JXR2</accession>
<comment type="similarity">
    <text evidence="2 3">Belongs to the peptidase S26 family.</text>
</comment>
<dbReference type="GO" id="GO:0005886">
    <property type="term" value="C:plasma membrane"/>
    <property type="evidence" value="ECO:0007669"/>
    <property type="project" value="UniProtKB-SubCell"/>
</dbReference>
<name>A0A2T0JXR2_9ACTN</name>
<dbReference type="CDD" id="cd06530">
    <property type="entry name" value="S26_SPase_I"/>
    <property type="match status" value="1"/>
</dbReference>
<gene>
    <name evidence="5" type="ORF">CLV67_12688</name>
</gene>
<keyword evidence="3" id="KW-0645">Protease</keyword>
<organism evidence="5 6">
    <name type="scientific">Actinoplanes italicus</name>
    <dbReference type="NCBI Taxonomy" id="113567"/>
    <lineage>
        <taxon>Bacteria</taxon>
        <taxon>Bacillati</taxon>
        <taxon>Actinomycetota</taxon>
        <taxon>Actinomycetes</taxon>
        <taxon>Micromonosporales</taxon>
        <taxon>Micromonosporaceae</taxon>
        <taxon>Actinoplanes</taxon>
    </lineage>
</organism>
<dbReference type="InterPro" id="IPR000223">
    <property type="entry name" value="Pept_S26A_signal_pept_1"/>
</dbReference>
<dbReference type="Proteomes" id="UP000239415">
    <property type="component" value="Unassembled WGS sequence"/>
</dbReference>
<dbReference type="PANTHER" id="PTHR43390">
    <property type="entry name" value="SIGNAL PEPTIDASE I"/>
    <property type="match status" value="1"/>
</dbReference>
<dbReference type="OrthoDB" id="3296552at2"/>
<evidence type="ECO:0000313" key="5">
    <source>
        <dbReference type="EMBL" id="PRX12963.1"/>
    </source>
</evidence>
<comment type="subcellular location">
    <subcellularLocation>
        <location evidence="1">Cell membrane</location>
        <topology evidence="1">Single-pass type II membrane protein</topology>
    </subcellularLocation>
    <subcellularLocation>
        <location evidence="3">Membrane</location>
        <topology evidence="3">Single-pass type II membrane protein</topology>
    </subcellularLocation>
</comment>
<dbReference type="Gene3D" id="2.10.109.10">
    <property type="entry name" value="Umud Fragment, subunit A"/>
    <property type="match status" value="1"/>
</dbReference>
<protein>
    <recommendedName>
        <fullName evidence="3">Signal peptidase I</fullName>
        <ecNumber evidence="3">3.4.21.89</ecNumber>
    </recommendedName>
</protein>
<dbReference type="InterPro" id="IPR036286">
    <property type="entry name" value="LexA/Signal_pep-like_sf"/>
</dbReference>
<dbReference type="NCBIfam" id="TIGR02227">
    <property type="entry name" value="sigpep_I_bact"/>
    <property type="match status" value="1"/>
</dbReference>
<dbReference type="GO" id="GO:0009003">
    <property type="term" value="F:signal peptidase activity"/>
    <property type="evidence" value="ECO:0007669"/>
    <property type="project" value="UniProtKB-EC"/>
</dbReference>
<evidence type="ECO:0000259" key="4">
    <source>
        <dbReference type="Pfam" id="PF10502"/>
    </source>
</evidence>
<feature type="domain" description="Peptidase S26" evidence="4">
    <location>
        <begin position="67"/>
        <end position="212"/>
    </location>
</feature>
<dbReference type="Pfam" id="PF10502">
    <property type="entry name" value="Peptidase_S26"/>
    <property type="match status" value="1"/>
</dbReference>
<keyword evidence="3" id="KW-0378">Hydrolase</keyword>
<dbReference type="AlphaFoldDB" id="A0A2T0JXR2"/>